<sequence length="444" mass="51445">MGILIANIGTSDLAIKINVNGQERYLPIDPLSEPNQDKSGLTPEEINMWEKPYLYFQSSGLYSELGFRSNVVPSSRELTERLLAYYQDNPEYWNERIFPPRIWGVIEKAITMGINQAYIIVSNQKVEQKDPKVRNKDTVHLYPIIEKWFATKLPYFTLIPEYIPEDIPLVDSDLLFKFYFDFFNRLRTAEEKNQRQQKLLKIGDTVLAKVIAFENQGQGVFVETIAGVKGFIHIDNISQTQVDFNDLRNIFTIDSLVYTQVIKIDNGKYKLSTKEFEQTPGEIINNPQAVFNRVQQTINLQSASDLEVEEELMLISVKGGTIQMKTALQLQGISVLSAFKRLLFVNPQLCIPSVFTGQPSSCELESYWRYIRTHKYQTIRLLLERWDFDGAIQILTDWQEYLSYLINQGIRPVRKLKRQSVYGFEDVLISARLDVIIRARDSYC</sequence>
<dbReference type="InterPro" id="IPR012340">
    <property type="entry name" value="NA-bd_OB-fold"/>
</dbReference>
<dbReference type="GO" id="GO:0005840">
    <property type="term" value="C:ribosome"/>
    <property type="evidence" value="ECO:0007669"/>
    <property type="project" value="UniProtKB-KW"/>
</dbReference>
<evidence type="ECO:0000256" key="2">
    <source>
        <dbReference type="ARBA" id="ARBA00022980"/>
    </source>
</evidence>
<keyword evidence="2" id="KW-0689">Ribosomal protein</keyword>
<dbReference type="Gene3D" id="2.40.50.140">
    <property type="entry name" value="Nucleic acid-binding proteins"/>
    <property type="match status" value="1"/>
</dbReference>
<dbReference type="GO" id="GO:1990904">
    <property type="term" value="C:ribonucleoprotein complex"/>
    <property type="evidence" value="ECO:0007669"/>
    <property type="project" value="UniProtKB-KW"/>
</dbReference>
<reference evidence="6" key="1">
    <citation type="submission" date="2019-02" db="EMBL/GenBank/DDBJ databases">
        <title>Draft genome sequence of Sphaerospermopsis reniformis NIES-1949.</title>
        <authorList>
            <person name="Yamaguchi H."/>
            <person name="Suzuki S."/>
            <person name="Kawachi M."/>
        </authorList>
    </citation>
    <scope>NUCLEOTIDE SEQUENCE [LARGE SCALE GENOMIC DNA]</scope>
    <source>
        <strain evidence="6">NIES-1949</strain>
    </source>
</reference>
<evidence type="ECO:0000313" key="6">
    <source>
        <dbReference type="Proteomes" id="UP000300142"/>
    </source>
</evidence>
<evidence type="ECO:0000313" key="5">
    <source>
        <dbReference type="EMBL" id="GCL40022.1"/>
    </source>
</evidence>
<dbReference type="InterPro" id="IPR003029">
    <property type="entry name" value="S1_domain"/>
</dbReference>
<dbReference type="PANTHER" id="PTHR10724">
    <property type="entry name" value="30S RIBOSOMAL PROTEIN S1"/>
    <property type="match status" value="1"/>
</dbReference>
<evidence type="ECO:0000256" key="1">
    <source>
        <dbReference type="ARBA" id="ARBA00006767"/>
    </source>
</evidence>
<comment type="caution">
    <text evidence="5">The sequence shown here is derived from an EMBL/GenBank/DDBJ whole genome shotgun (WGS) entry which is preliminary data.</text>
</comment>
<evidence type="ECO:0000256" key="3">
    <source>
        <dbReference type="ARBA" id="ARBA00023274"/>
    </source>
</evidence>
<dbReference type="SUPFAM" id="SSF50249">
    <property type="entry name" value="Nucleic acid-binding proteins"/>
    <property type="match status" value="1"/>
</dbReference>
<comment type="similarity">
    <text evidence="1">Belongs to the bacterial ribosomal protein bS1 family.</text>
</comment>
<feature type="domain" description="S1 motif" evidence="4">
    <location>
        <begin position="203"/>
        <end position="274"/>
    </location>
</feature>
<dbReference type="GO" id="GO:0006412">
    <property type="term" value="P:translation"/>
    <property type="evidence" value="ECO:0007669"/>
    <property type="project" value="TreeGrafter"/>
</dbReference>
<dbReference type="PROSITE" id="PS50126">
    <property type="entry name" value="S1"/>
    <property type="match status" value="1"/>
</dbReference>
<name>A0A480A681_9CYAN</name>
<dbReference type="RefSeq" id="WP_137669433.1">
    <property type="nucleotide sequence ID" value="NZ_BJCE01000383.1"/>
</dbReference>
<dbReference type="GO" id="GO:0003729">
    <property type="term" value="F:mRNA binding"/>
    <property type="evidence" value="ECO:0007669"/>
    <property type="project" value="TreeGrafter"/>
</dbReference>
<gene>
    <name evidence="5" type="ORF">SR1949_51550</name>
</gene>
<keyword evidence="3" id="KW-0687">Ribonucleoprotein</keyword>
<dbReference type="AlphaFoldDB" id="A0A480A681"/>
<keyword evidence="6" id="KW-1185">Reference proteome</keyword>
<dbReference type="Pfam" id="PF00575">
    <property type="entry name" value="S1"/>
    <property type="match status" value="1"/>
</dbReference>
<accession>A0A480A681</accession>
<dbReference type="PANTHER" id="PTHR10724:SF7">
    <property type="entry name" value="SMALL RIBOSOMAL SUBUNIT PROTEIN BS1C"/>
    <property type="match status" value="1"/>
</dbReference>
<dbReference type="InterPro" id="IPR050437">
    <property type="entry name" value="Ribos_protein_bS1-like"/>
</dbReference>
<dbReference type="Proteomes" id="UP000300142">
    <property type="component" value="Unassembled WGS sequence"/>
</dbReference>
<proteinExistence type="inferred from homology"/>
<protein>
    <recommendedName>
        <fullName evidence="4">S1 motif domain-containing protein</fullName>
    </recommendedName>
</protein>
<dbReference type="SMART" id="SM00316">
    <property type="entry name" value="S1"/>
    <property type="match status" value="1"/>
</dbReference>
<dbReference type="GO" id="GO:0003735">
    <property type="term" value="F:structural constituent of ribosome"/>
    <property type="evidence" value="ECO:0007669"/>
    <property type="project" value="TreeGrafter"/>
</dbReference>
<dbReference type="EMBL" id="BJCE01000383">
    <property type="protein sequence ID" value="GCL40022.1"/>
    <property type="molecule type" value="Genomic_DNA"/>
</dbReference>
<organism evidence="5 6">
    <name type="scientific">Sphaerospermopsis reniformis</name>
    <dbReference type="NCBI Taxonomy" id="531300"/>
    <lineage>
        <taxon>Bacteria</taxon>
        <taxon>Bacillati</taxon>
        <taxon>Cyanobacteriota</taxon>
        <taxon>Cyanophyceae</taxon>
        <taxon>Nostocales</taxon>
        <taxon>Aphanizomenonaceae</taxon>
        <taxon>Sphaerospermopsis</taxon>
    </lineage>
</organism>
<evidence type="ECO:0000259" key="4">
    <source>
        <dbReference type="PROSITE" id="PS50126"/>
    </source>
</evidence>